<dbReference type="PANTHER" id="PTHR23272:SF184">
    <property type="entry name" value="OS03G0311250 PROTEIN"/>
    <property type="match status" value="1"/>
</dbReference>
<proteinExistence type="predicted"/>
<dbReference type="GO" id="GO:0046983">
    <property type="term" value="F:protein dimerization activity"/>
    <property type="evidence" value="ECO:0007669"/>
    <property type="project" value="InterPro"/>
</dbReference>
<dbReference type="OrthoDB" id="3268424at2759"/>
<dbReference type="Pfam" id="PF05699">
    <property type="entry name" value="Dimer_Tnp_hAT"/>
    <property type="match status" value="1"/>
</dbReference>
<feature type="domain" description="HAT C-terminal dimerisation" evidence="2">
    <location>
        <begin position="137"/>
        <end position="219"/>
    </location>
</feature>
<dbReference type="SUPFAM" id="SSF53098">
    <property type="entry name" value="Ribonuclease H-like"/>
    <property type="match status" value="1"/>
</dbReference>
<reference evidence="3 4" key="1">
    <citation type="submission" date="2014-06" db="EMBL/GenBank/DDBJ databases">
        <authorList>
            <consortium name="DOE Joint Genome Institute"/>
            <person name="Kuo A."/>
            <person name="Kohler A."/>
            <person name="Nagy L.G."/>
            <person name="Floudas D."/>
            <person name="Copeland A."/>
            <person name="Barry K.W."/>
            <person name="Cichocki N."/>
            <person name="Veneault-Fourrey C."/>
            <person name="LaButti K."/>
            <person name="Lindquist E.A."/>
            <person name="Lipzen A."/>
            <person name="Lundell T."/>
            <person name="Morin E."/>
            <person name="Murat C."/>
            <person name="Sun H."/>
            <person name="Tunlid A."/>
            <person name="Henrissat B."/>
            <person name="Grigoriev I.V."/>
            <person name="Hibbett D.S."/>
            <person name="Martin F."/>
            <person name="Nordberg H.P."/>
            <person name="Cantor M.N."/>
            <person name="Hua S.X."/>
        </authorList>
    </citation>
    <scope>NUCLEOTIDE SEQUENCE [LARGE SCALE GENOMIC DNA]</scope>
    <source>
        <strain evidence="3 4">ATCC 200175</strain>
    </source>
</reference>
<evidence type="ECO:0000313" key="4">
    <source>
        <dbReference type="Proteomes" id="UP000053647"/>
    </source>
</evidence>
<reference evidence="4" key="2">
    <citation type="submission" date="2015-01" db="EMBL/GenBank/DDBJ databases">
        <title>Evolutionary Origins and Diversification of the Mycorrhizal Mutualists.</title>
        <authorList>
            <consortium name="DOE Joint Genome Institute"/>
            <consortium name="Mycorrhizal Genomics Consortium"/>
            <person name="Kohler A."/>
            <person name="Kuo A."/>
            <person name="Nagy L.G."/>
            <person name="Floudas D."/>
            <person name="Copeland A."/>
            <person name="Barry K.W."/>
            <person name="Cichocki N."/>
            <person name="Veneault-Fourrey C."/>
            <person name="LaButti K."/>
            <person name="Lindquist E.A."/>
            <person name="Lipzen A."/>
            <person name="Lundell T."/>
            <person name="Morin E."/>
            <person name="Murat C."/>
            <person name="Riley R."/>
            <person name="Ohm R."/>
            <person name="Sun H."/>
            <person name="Tunlid A."/>
            <person name="Henrissat B."/>
            <person name="Grigoriev I.V."/>
            <person name="Hibbett D.S."/>
            <person name="Martin F."/>
        </authorList>
    </citation>
    <scope>NUCLEOTIDE SEQUENCE [LARGE SCALE GENOMIC DNA]</scope>
    <source>
        <strain evidence="4">ATCC 200175</strain>
    </source>
</reference>
<gene>
    <name evidence="3" type="ORF">PAXINDRAFT_141102</name>
</gene>
<feature type="compositionally biased region" description="Acidic residues" evidence="1">
    <location>
        <begin position="124"/>
        <end position="135"/>
    </location>
</feature>
<keyword evidence="4" id="KW-1185">Reference proteome</keyword>
<name>A0A0C9TER5_PAXIN</name>
<organism evidence="3 4">
    <name type="scientific">Paxillus involutus ATCC 200175</name>
    <dbReference type="NCBI Taxonomy" id="664439"/>
    <lineage>
        <taxon>Eukaryota</taxon>
        <taxon>Fungi</taxon>
        <taxon>Dikarya</taxon>
        <taxon>Basidiomycota</taxon>
        <taxon>Agaricomycotina</taxon>
        <taxon>Agaricomycetes</taxon>
        <taxon>Agaricomycetidae</taxon>
        <taxon>Boletales</taxon>
        <taxon>Paxilineae</taxon>
        <taxon>Paxillaceae</taxon>
        <taxon>Paxillus</taxon>
    </lineage>
</organism>
<feature type="region of interest" description="Disordered" evidence="1">
    <location>
        <begin position="94"/>
        <end position="135"/>
    </location>
</feature>
<dbReference type="AlphaFoldDB" id="A0A0C9TER5"/>
<dbReference type="EMBL" id="KN820781">
    <property type="protein sequence ID" value="KIJ05696.1"/>
    <property type="molecule type" value="Genomic_DNA"/>
</dbReference>
<dbReference type="InterPro" id="IPR012337">
    <property type="entry name" value="RNaseH-like_sf"/>
</dbReference>
<dbReference type="InterPro" id="IPR008906">
    <property type="entry name" value="HATC_C_dom"/>
</dbReference>
<evidence type="ECO:0000313" key="3">
    <source>
        <dbReference type="EMBL" id="KIJ05696.1"/>
    </source>
</evidence>
<feature type="compositionally biased region" description="Low complexity" evidence="1">
    <location>
        <begin position="96"/>
        <end position="107"/>
    </location>
</feature>
<protein>
    <recommendedName>
        <fullName evidence="2">HAT C-terminal dimerisation domain-containing protein</fullName>
    </recommendedName>
</protein>
<accession>A0A0C9TER5</accession>
<evidence type="ECO:0000256" key="1">
    <source>
        <dbReference type="SAM" id="MobiDB-lite"/>
    </source>
</evidence>
<dbReference type="HOGENOM" id="CLU_009123_4_3_1"/>
<sequence>MLERLEHSMSLVRNTTTELPVIRIAAEAALTMIGKYYALTDDNEVYRIAIAMCPDKKVEWFDKNPDWRHEDRVEARRVVRERWEKTYAILQEPSLATASQTSTTETEQPPRKRSKWATIVHDSDNDEDSSTDPDSIEAYLDLPPVAKSEVKAAGGVLKYWENRHAITPRLARMALDFLSAPASSVDAERAFSGGRLQVGHLQHRLSSQSFKAQVAVGSWYTSTTTFGHESPS</sequence>
<dbReference type="PANTHER" id="PTHR23272">
    <property type="entry name" value="BED FINGER-RELATED"/>
    <property type="match status" value="1"/>
</dbReference>
<evidence type="ECO:0000259" key="2">
    <source>
        <dbReference type="Pfam" id="PF05699"/>
    </source>
</evidence>
<dbReference type="Proteomes" id="UP000053647">
    <property type="component" value="Unassembled WGS sequence"/>
</dbReference>